<dbReference type="GeneID" id="111102222"/>
<dbReference type="InterPro" id="IPR050822">
    <property type="entry name" value="Cerebellin_Synaptic_Org"/>
</dbReference>
<feature type="signal peptide" evidence="5">
    <location>
        <begin position="1"/>
        <end position="18"/>
    </location>
</feature>
<keyword evidence="4" id="KW-0175">Coiled coil</keyword>
<dbReference type="PANTHER" id="PTHR22923">
    <property type="entry name" value="CEREBELLIN-RELATED"/>
    <property type="match status" value="1"/>
</dbReference>
<dbReference type="KEGG" id="cvn:111102222"/>
<accession>A0A8B8AGF6</accession>
<evidence type="ECO:0000256" key="1">
    <source>
        <dbReference type="ARBA" id="ARBA00004613"/>
    </source>
</evidence>
<dbReference type="Gene3D" id="2.60.120.40">
    <property type="match status" value="1"/>
</dbReference>
<keyword evidence="7" id="KW-1185">Reference proteome</keyword>
<organism evidence="7 8">
    <name type="scientific">Crassostrea virginica</name>
    <name type="common">Eastern oyster</name>
    <dbReference type="NCBI Taxonomy" id="6565"/>
    <lineage>
        <taxon>Eukaryota</taxon>
        <taxon>Metazoa</taxon>
        <taxon>Spiralia</taxon>
        <taxon>Lophotrochozoa</taxon>
        <taxon>Mollusca</taxon>
        <taxon>Bivalvia</taxon>
        <taxon>Autobranchia</taxon>
        <taxon>Pteriomorphia</taxon>
        <taxon>Ostreida</taxon>
        <taxon>Ostreoidea</taxon>
        <taxon>Ostreidae</taxon>
        <taxon>Crassostrea</taxon>
    </lineage>
</organism>
<feature type="domain" description="C1q" evidence="6">
    <location>
        <begin position="238"/>
        <end position="371"/>
    </location>
</feature>
<evidence type="ECO:0000313" key="7">
    <source>
        <dbReference type="Proteomes" id="UP000694844"/>
    </source>
</evidence>
<keyword evidence="2" id="KW-0964">Secreted</keyword>
<dbReference type="SMART" id="SM00110">
    <property type="entry name" value="C1Q"/>
    <property type="match status" value="1"/>
</dbReference>
<dbReference type="PRINTS" id="PR00007">
    <property type="entry name" value="COMPLEMNTC1Q"/>
</dbReference>
<dbReference type="InterPro" id="IPR001073">
    <property type="entry name" value="C1q_dom"/>
</dbReference>
<dbReference type="PROSITE" id="PS50871">
    <property type="entry name" value="C1Q"/>
    <property type="match status" value="1"/>
</dbReference>
<feature type="chain" id="PRO_5034965407" evidence="5">
    <location>
        <begin position="19"/>
        <end position="371"/>
    </location>
</feature>
<dbReference type="GO" id="GO:0005576">
    <property type="term" value="C:extracellular region"/>
    <property type="evidence" value="ECO:0007669"/>
    <property type="project" value="UniProtKB-SubCell"/>
</dbReference>
<evidence type="ECO:0000256" key="5">
    <source>
        <dbReference type="SAM" id="SignalP"/>
    </source>
</evidence>
<sequence>MHILRNLLFVLNIAFIRGLVFPTTTITPTTTPCNKVHNSDIMTLNQILRQETVLRVKLEETVRQLMAEFENMKKQQSAWDIQISTLIQAKADQDVLNRQLQENITSVRVENENLKQELFTIKNSSFFTSGLHSCDCNIKNVTQELTDFKTSFRYMTLSLLDIQQKTDEMQDRIDDQSRNLTKQDAAILTTAENLERIRPKVEKVRNETSDLKSDLLKIQHKQNEVETDILRLKTNVTKFSEKVAFTATVTQDMTSQSGQTLVFPHIITNVGGGYNGNTGVFTAQRDGVYVFFCKITGRDNSGDIRFEFILNGSAKTHNLVYGRSTHPYRTSSNSIVLQLTHGDRVWIKMSEGGKHYNYGAGGDQSFSGYLL</sequence>
<protein>
    <submittedName>
        <fullName evidence="8">Uncharacterized protein LOC111102222</fullName>
    </submittedName>
</protein>
<evidence type="ECO:0000259" key="6">
    <source>
        <dbReference type="PROSITE" id="PS50871"/>
    </source>
</evidence>
<gene>
    <name evidence="8" type="primary">LOC111102222</name>
</gene>
<evidence type="ECO:0000256" key="2">
    <source>
        <dbReference type="ARBA" id="ARBA00022525"/>
    </source>
</evidence>
<proteinExistence type="predicted"/>
<reference evidence="8" key="1">
    <citation type="submission" date="2025-08" db="UniProtKB">
        <authorList>
            <consortium name="RefSeq"/>
        </authorList>
    </citation>
    <scope>IDENTIFICATION</scope>
    <source>
        <tissue evidence="8">Whole sample</tissue>
    </source>
</reference>
<evidence type="ECO:0000256" key="3">
    <source>
        <dbReference type="ARBA" id="ARBA00022729"/>
    </source>
</evidence>
<dbReference type="OrthoDB" id="10071402at2759"/>
<evidence type="ECO:0000313" key="8">
    <source>
        <dbReference type="RefSeq" id="XP_022290582.1"/>
    </source>
</evidence>
<dbReference type="InterPro" id="IPR008983">
    <property type="entry name" value="Tumour_necrosis_fac-like_dom"/>
</dbReference>
<name>A0A8B8AGF6_CRAVI</name>
<comment type="subcellular location">
    <subcellularLocation>
        <location evidence="1">Secreted</location>
    </subcellularLocation>
</comment>
<feature type="coiled-coil region" evidence="4">
    <location>
        <begin position="48"/>
        <end position="117"/>
    </location>
</feature>
<dbReference type="Pfam" id="PF00386">
    <property type="entry name" value="C1q"/>
    <property type="match status" value="1"/>
</dbReference>
<dbReference type="RefSeq" id="XP_022290582.1">
    <property type="nucleotide sequence ID" value="XM_022434874.1"/>
</dbReference>
<dbReference type="PANTHER" id="PTHR22923:SF116">
    <property type="entry name" value="C1Q DOMAIN-CONTAINING PROTEIN"/>
    <property type="match status" value="1"/>
</dbReference>
<dbReference type="SUPFAM" id="SSF49842">
    <property type="entry name" value="TNF-like"/>
    <property type="match status" value="1"/>
</dbReference>
<evidence type="ECO:0000256" key="4">
    <source>
        <dbReference type="SAM" id="Coils"/>
    </source>
</evidence>
<dbReference type="Proteomes" id="UP000694844">
    <property type="component" value="Chromosome 6"/>
</dbReference>
<dbReference type="AlphaFoldDB" id="A0A8B8AGF6"/>
<keyword evidence="3 5" id="KW-0732">Signal</keyword>